<evidence type="ECO:0000313" key="2">
    <source>
        <dbReference type="Proteomes" id="UP001295684"/>
    </source>
</evidence>
<keyword evidence="2" id="KW-1185">Reference proteome</keyword>
<dbReference type="AlphaFoldDB" id="A0AAD1XAW7"/>
<dbReference type="EMBL" id="CAMPGE010010763">
    <property type="protein sequence ID" value="CAI2369609.1"/>
    <property type="molecule type" value="Genomic_DNA"/>
</dbReference>
<gene>
    <name evidence="1" type="ORF">ECRASSUSDP1_LOCUS10912</name>
</gene>
<protein>
    <submittedName>
        <fullName evidence="1">Uncharacterized protein</fullName>
    </submittedName>
</protein>
<reference evidence="1" key="1">
    <citation type="submission" date="2023-07" db="EMBL/GenBank/DDBJ databases">
        <authorList>
            <consortium name="AG Swart"/>
            <person name="Singh M."/>
            <person name="Singh A."/>
            <person name="Seah K."/>
            <person name="Emmerich C."/>
        </authorList>
    </citation>
    <scope>NUCLEOTIDE SEQUENCE</scope>
    <source>
        <strain evidence="1">DP1</strain>
    </source>
</reference>
<dbReference type="Proteomes" id="UP001295684">
    <property type="component" value="Unassembled WGS sequence"/>
</dbReference>
<accession>A0AAD1XAW7</accession>
<name>A0AAD1XAW7_EUPCR</name>
<organism evidence="1 2">
    <name type="scientific">Euplotes crassus</name>
    <dbReference type="NCBI Taxonomy" id="5936"/>
    <lineage>
        <taxon>Eukaryota</taxon>
        <taxon>Sar</taxon>
        <taxon>Alveolata</taxon>
        <taxon>Ciliophora</taxon>
        <taxon>Intramacronucleata</taxon>
        <taxon>Spirotrichea</taxon>
        <taxon>Hypotrichia</taxon>
        <taxon>Euplotida</taxon>
        <taxon>Euplotidae</taxon>
        <taxon>Moneuplotes</taxon>
    </lineage>
</organism>
<evidence type="ECO:0000313" key="1">
    <source>
        <dbReference type="EMBL" id="CAI2369609.1"/>
    </source>
</evidence>
<proteinExistence type="predicted"/>
<sequence length="56" mass="6184">MNQQALENLCQFSEAVSPMITRSGTNKDIIQASIDSSAYFNSFSKGHLGQCFIPQE</sequence>
<comment type="caution">
    <text evidence="1">The sequence shown here is derived from an EMBL/GenBank/DDBJ whole genome shotgun (WGS) entry which is preliminary data.</text>
</comment>